<dbReference type="EMBL" id="QEAQ01000043">
    <property type="protein sequence ID" value="TPX58024.1"/>
    <property type="molecule type" value="Genomic_DNA"/>
</dbReference>
<dbReference type="GO" id="GO:0051014">
    <property type="term" value="P:actin filament severing"/>
    <property type="evidence" value="ECO:0007669"/>
    <property type="project" value="TreeGrafter"/>
</dbReference>
<reference evidence="4 5" key="1">
    <citation type="journal article" date="2019" name="Sci. Rep.">
        <title>Comparative genomics of chytrid fungi reveal insights into the obligate biotrophic and pathogenic lifestyle of Synchytrium endobioticum.</title>
        <authorList>
            <person name="van de Vossenberg B.T.L.H."/>
            <person name="Warris S."/>
            <person name="Nguyen H.D.T."/>
            <person name="van Gent-Pelzer M.P.E."/>
            <person name="Joly D.L."/>
            <person name="van de Geest H.C."/>
            <person name="Bonants P.J.M."/>
            <person name="Smith D.S."/>
            <person name="Levesque C.A."/>
            <person name="van der Lee T.A.J."/>
        </authorList>
    </citation>
    <scope>NUCLEOTIDE SEQUENCE [LARGE SCALE GENOMIC DNA]</scope>
    <source>
        <strain evidence="4 5">CBS 809.83</strain>
    </source>
</reference>
<dbReference type="GO" id="GO:0005737">
    <property type="term" value="C:cytoplasm"/>
    <property type="evidence" value="ECO:0007669"/>
    <property type="project" value="TreeGrafter"/>
</dbReference>
<feature type="compositionally biased region" description="Basic and acidic residues" evidence="2">
    <location>
        <begin position="1281"/>
        <end position="1306"/>
    </location>
</feature>
<dbReference type="PANTHER" id="PTHR11977:SF51">
    <property type="entry name" value="PROTEIN FLIGHTLESS-1 HOMOLOG"/>
    <property type="match status" value="1"/>
</dbReference>
<dbReference type="GO" id="GO:0005634">
    <property type="term" value="C:nucleus"/>
    <property type="evidence" value="ECO:0007669"/>
    <property type="project" value="TreeGrafter"/>
</dbReference>
<feature type="compositionally biased region" description="Basic and acidic residues" evidence="2">
    <location>
        <begin position="38"/>
        <end position="58"/>
    </location>
</feature>
<feature type="compositionally biased region" description="Basic and acidic residues" evidence="2">
    <location>
        <begin position="518"/>
        <end position="530"/>
    </location>
</feature>
<proteinExistence type="predicted"/>
<dbReference type="SMART" id="SM00262">
    <property type="entry name" value="GEL"/>
    <property type="match status" value="6"/>
</dbReference>
<dbReference type="Proteomes" id="UP000318582">
    <property type="component" value="Unassembled WGS sequence"/>
</dbReference>
<keyword evidence="1" id="KW-0677">Repeat</keyword>
<name>A0A507E2G2_9FUNG</name>
<feature type="compositionally biased region" description="Acidic residues" evidence="2">
    <location>
        <begin position="819"/>
        <end position="829"/>
    </location>
</feature>
<dbReference type="GO" id="GO:0005546">
    <property type="term" value="F:phosphatidylinositol-4,5-bisphosphate binding"/>
    <property type="evidence" value="ECO:0007669"/>
    <property type="project" value="TreeGrafter"/>
</dbReference>
<organism evidence="4 5">
    <name type="scientific">Powellomyces hirtus</name>
    <dbReference type="NCBI Taxonomy" id="109895"/>
    <lineage>
        <taxon>Eukaryota</taxon>
        <taxon>Fungi</taxon>
        <taxon>Fungi incertae sedis</taxon>
        <taxon>Chytridiomycota</taxon>
        <taxon>Chytridiomycota incertae sedis</taxon>
        <taxon>Chytridiomycetes</taxon>
        <taxon>Spizellomycetales</taxon>
        <taxon>Powellomycetaceae</taxon>
        <taxon>Powellomyces</taxon>
    </lineage>
</organism>
<feature type="compositionally biased region" description="Acidic residues" evidence="2">
    <location>
        <begin position="203"/>
        <end position="213"/>
    </location>
</feature>
<dbReference type="STRING" id="109895.A0A507E2G2"/>
<feature type="compositionally biased region" description="Acidic residues" evidence="2">
    <location>
        <begin position="531"/>
        <end position="540"/>
    </location>
</feature>
<gene>
    <name evidence="4" type="ORF">PhCBS80983_g03422</name>
</gene>
<evidence type="ECO:0000313" key="5">
    <source>
        <dbReference type="Proteomes" id="UP000318582"/>
    </source>
</evidence>
<dbReference type="GO" id="GO:0051016">
    <property type="term" value="P:barbed-end actin filament capping"/>
    <property type="evidence" value="ECO:0007669"/>
    <property type="project" value="TreeGrafter"/>
</dbReference>
<dbReference type="InterPro" id="IPR029006">
    <property type="entry name" value="ADF-H/Gelsolin-like_dom_sf"/>
</dbReference>
<feature type="region of interest" description="Disordered" evidence="2">
    <location>
        <begin position="1215"/>
        <end position="1314"/>
    </location>
</feature>
<dbReference type="SUPFAM" id="SSF55753">
    <property type="entry name" value="Actin depolymerizing proteins"/>
    <property type="match status" value="6"/>
</dbReference>
<feature type="domain" description="Gelsolin-like" evidence="3">
    <location>
        <begin position="586"/>
        <end position="658"/>
    </location>
</feature>
<evidence type="ECO:0000256" key="2">
    <source>
        <dbReference type="SAM" id="MobiDB-lite"/>
    </source>
</evidence>
<evidence type="ECO:0000259" key="3">
    <source>
        <dbReference type="Pfam" id="PF00626"/>
    </source>
</evidence>
<protein>
    <recommendedName>
        <fullName evidence="3">Gelsolin-like domain-containing protein</fullName>
    </recommendedName>
</protein>
<evidence type="ECO:0000256" key="1">
    <source>
        <dbReference type="ARBA" id="ARBA00022737"/>
    </source>
</evidence>
<dbReference type="GO" id="GO:0015629">
    <property type="term" value="C:actin cytoskeleton"/>
    <property type="evidence" value="ECO:0007669"/>
    <property type="project" value="TreeGrafter"/>
</dbReference>
<accession>A0A507E2G2</accession>
<dbReference type="Gene3D" id="3.40.20.10">
    <property type="entry name" value="Severin"/>
    <property type="match status" value="6"/>
</dbReference>
<dbReference type="GO" id="GO:0051015">
    <property type="term" value="F:actin filament binding"/>
    <property type="evidence" value="ECO:0007669"/>
    <property type="project" value="InterPro"/>
</dbReference>
<dbReference type="Pfam" id="PF00626">
    <property type="entry name" value="Gelsolin"/>
    <property type="match status" value="2"/>
</dbReference>
<feature type="domain" description="Gelsolin-like" evidence="3">
    <location>
        <begin position="436"/>
        <end position="504"/>
    </location>
</feature>
<feature type="region of interest" description="Disordered" evidence="2">
    <location>
        <begin position="515"/>
        <end position="540"/>
    </location>
</feature>
<feature type="region of interest" description="Disordered" evidence="2">
    <location>
        <begin position="782"/>
        <end position="830"/>
    </location>
</feature>
<dbReference type="GO" id="GO:0008154">
    <property type="term" value="P:actin polymerization or depolymerization"/>
    <property type="evidence" value="ECO:0007669"/>
    <property type="project" value="TreeGrafter"/>
</dbReference>
<feature type="compositionally biased region" description="Low complexity" evidence="2">
    <location>
        <begin position="793"/>
        <end position="803"/>
    </location>
</feature>
<feature type="region of interest" description="Disordered" evidence="2">
    <location>
        <begin position="24"/>
        <end position="63"/>
    </location>
</feature>
<dbReference type="InterPro" id="IPR007123">
    <property type="entry name" value="Gelsolin-like_dom"/>
</dbReference>
<keyword evidence="5" id="KW-1185">Reference proteome</keyword>
<feature type="region of interest" description="Disordered" evidence="2">
    <location>
        <begin position="197"/>
        <end position="226"/>
    </location>
</feature>
<dbReference type="PANTHER" id="PTHR11977">
    <property type="entry name" value="VILLIN"/>
    <property type="match status" value="1"/>
</dbReference>
<comment type="caution">
    <text evidence="4">The sequence shown here is derived from an EMBL/GenBank/DDBJ whole genome shotgun (WGS) entry which is preliminary data.</text>
</comment>
<sequence length="1376" mass="151180">MAPVDSTLCYRHSIWERELVDNDLDPPKVVDTQPGPIKGDHLQEDEKRESRPSSKRWEWGGGMGRGEAVGGMAGMSNSAAGGSGAMNVGRRVSDYLKLMIPSSMTSFLSYTFTSTSAVSRLARKPSQTTKRTTAHRFVLQTAEFYGADFSAPPAEDPEIAALTTNALDDVQLQEQEQTRVAQGSVFISALTRLANSRSRLDGDHDEDDEEAPVDGEVSTQEQVPPQPTIASLGGLASLSMPPAPLTPAKKWTDAIREAVPAIDYSDVFPADIGHRAGVTVFRIEALKPVLLPPSRTGQFCIADCYIVLHSTTRHDAPSANNHKSSYTHSDEYDDDDTMMTHRIYVYIGTKAEIDKRFCAAMFSTGLRNWIYATRNVERETTGDESAEFLALFGGKFIVDENLEAATDSSLFVAEEKRWPLRLYMLCGNKEIKLRLVNPNARSLKSTNVFLLDWGRELYQWNGSLSTLQQKVKCRILTARINRHERVGKADVVELDEGDETARFWAILGAECGLRHQPRPRDDDHDSHHDDEDGEESDDLEQEDILAEKAAAEAQQAEDELFAAIGDAPVTLYRAFEDLSEDVGTHVVKVGKLARAMLVSDAAYVVDAGVELFLWIGKNASLELRGMATELLARVAPLQKRPKWVGLHKLMDEHESEVFKLRFPDWDTTAHEVNWEEVKSPNQMDGLSPRTAAVAASTGIRVDVRALYAAAAPHDVTTSAGVEGTLQHANGLLQQFSAFVYTKGRFVQLPEVERGHFFTDDAYVFLCVYRLEEERERARRVEKELKRRRTRGGSSSVTSQQQQHQQDDHPSSASSSERGDNDDGGDDNGGGDERGLECVVYFWQGRLASRLAYSTFKFKTQGEMEQLVRHMYGCDVRVAFLEQGKEPVALLAHMGNAVVMHRGKRADWLVARAKKDKQQHGPPRMYHIQTDVRYKTTRAVQVPLQHSSLVSRDCFYIHVPDGHNNDSTLISAENGATPTTSSYLWRGKGASKDEYRKAESMVGKILIVAGTGAEVTLPNTPSADDHLTLTTHVPAIQGAEPPGLLALLLPDHYPPASTPQTSQPPSTQQQLRRHRRAALARPRIHTGTEYYYVPPPRFLRCSCASGYFAVEEVVHWAQVDLHTDSCVILDPGAPRALWVWVGQGASDVVRKLCRKSVEVWLQRLDDGRGVGESVPSVFGGGAGGATSGGASGGWGKTAGSLQGSASVAASEENLVSVGSGPGGITHQPRARAETAARRAVMAGFKARKRLSGLPAEAQSQDPSLPTSPHHDDTSTTTTHFTTTHDDGDHSNDHHMDHHDPAYPKEEQPTDTQENDSEDVLWILQGREPPAFTAYFTGWDERPGRGCVDVGNAFTAKVADGKRIKKAAAAAAVAHGGQ</sequence>
<evidence type="ECO:0000313" key="4">
    <source>
        <dbReference type="EMBL" id="TPX58024.1"/>
    </source>
</evidence>
<dbReference type="InterPro" id="IPR007122">
    <property type="entry name" value="Villin/Gelsolin"/>
</dbReference>